<accession>A0A397GI63</accession>
<dbReference type="SUPFAM" id="SSF56601">
    <property type="entry name" value="beta-lactamase/transpeptidase-like"/>
    <property type="match status" value="1"/>
</dbReference>
<dbReference type="Pfam" id="PF00144">
    <property type="entry name" value="Beta-lactamase"/>
    <property type="match status" value="1"/>
</dbReference>
<dbReference type="STRING" id="41047.A0A397GI63"/>
<dbReference type="VEuPathDB" id="FungiDB:CDV56_102752"/>
<reference evidence="2" key="1">
    <citation type="submission" date="2018-08" db="EMBL/GenBank/DDBJ databases">
        <title>Draft genome sequence of azole-resistant Aspergillus thermomutatus (Neosartorya pseudofischeri) strain HMR AF 39, isolated from a human nasal aspirate.</title>
        <authorList>
            <person name="Parent-Michaud M."/>
            <person name="Dufresne P.J."/>
            <person name="Fournier E."/>
            <person name="Martineau C."/>
            <person name="Moreira S."/>
            <person name="Perkins V."/>
            <person name="De Repentigny L."/>
            <person name="Dufresne S.F."/>
        </authorList>
    </citation>
    <scope>NUCLEOTIDE SEQUENCE [LARGE SCALE GENOMIC DNA]</scope>
    <source>
        <strain evidence="2">HMR AF 39</strain>
    </source>
</reference>
<gene>
    <name evidence="2" type="ORF">CDV56_102752</name>
</gene>
<sequence length="384" mass="41759">MAQVQGNCHPAFSSLKALFEENLSSGEELGADICVDINGETVVELWGGHADAARSKPWTRDTLTPVWSVTKIITNLAALVLVDRGQLDPYAKVAQYWPEFAVNGKQDIEVRHILSHSAGLPAWDPPLSHEEFFNGPLATEKLIQQQPWWTPGTASGYHLTSQGNLVGEVVRRVSGKSLAQFIRDELCTPLDADFQLAVAEEDWPRTADVVPPPPFEDMGALDPQSIAVRAFRGSPAGAAVSMTPEFRRSERGASGGFSNARAINRIVSMVTLGGSVNGKRFLSPETIDLIFQEQVSGVDLVLGTFLRFGMGMGLPVPENKALDWMPRGRVCFWGGWGGAIAIMDLDRKVTITYTLNKMGSGTLGNPRTEAYVKAVYAALDAYRS</sequence>
<dbReference type="InterPro" id="IPR001466">
    <property type="entry name" value="Beta-lactam-related"/>
</dbReference>
<feature type="domain" description="Beta-lactamase-related" evidence="1">
    <location>
        <begin position="16"/>
        <end position="370"/>
    </location>
</feature>
<dbReference type="OrthoDB" id="5946976at2759"/>
<dbReference type="Gene3D" id="3.40.710.10">
    <property type="entry name" value="DD-peptidase/beta-lactamase superfamily"/>
    <property type="match status" value="1"/>
</dbReference>
<dbReference type="GeneID" id="38124726"/>
<evidence type="ECO:0000259" key="1">
    <source>
        <dbReference type="Pfam" id="PF00144"/>
    </source>
</evidence>
<dbReference type="Proteomes" id="UP000215305">
    <property type="component" value="Unassembled WGS sequence"/>
</dbReference>
<dbReference type="InterPro" id="IPR012338">
    <property type="entry name" value="Beta-lactam/transpept-like"/>
</dbReference>
<dbReference type="PANTHER" id="PTHR43319">
    <property type="entry name" value="BETA-LACTAMASE-RELATED"/>
    <property type="match status" value="1"/>
</dbReference>
<evidence type="ECO:0000313" key="3">
    <source>
        <dbReference type="Proteomes" id="UP000215305"/>
    </source>
</evidence>
<keyword evidence="3" id="KW-1185">Reference proteome</keyword>
<dbReference type="InterPro" id="IPR052907">
    <property type="entry name" value="Beta-lactamase/esterase"/>
</dbReference>
<proteinExistence type="predicted"/>
<comment type="caution">
    <text evidence="2">The sequence shown here is derived from an EMBL/GenBank/DDBJ whole genome shotgun (WGS) entry which is preliminary data.</text>
</comment>
<evidence type="ECO:0000313" key="2">
    <source>
        <dbReference type="EMBL" id="RHZ47720.1"/>
    </source>
</evidence>
<name>A0A397GI63_ASPTH</name>
<protein>
    <recommendedName>
        <fullName evidence="1">Beta-lactamase-related domain-containing protein</fullName>
    </recommendedName>
</protein>
<dbReference type="PANTHER" id="PTHR43319:SF3">
    <property type="entry name" value="BETA-LACTAMASE-RELATED DOMAIN-CONTAINING PROTEIN"/>
    <property type="match status" value="1"/>
</dbReference>
<organism evidence="2 3">
    <name type="scientific">Aspergillus thermomutatus</name>
    <name type="common">Neosartorya pseudofischeri</name>
    <dbReference type="NCBI Taxonomy" id="41047"/>
    <lineage>
        <taxon>Eukaryota</taxon>
        <taxon>Fungi</taxon>
        <taxon>Dikarya</taxon>
        <taxon>Ascomycota</taxon>
        <taxon>Pezizomycotina</taxon>
        <taxon>Eurotiomycetes</taxon>
        <taxon>Eurotiomycetidae</taxon>
        <taxon>Eurotiales</taxon>
        <taxon>Aspergillaceae</taxon>
        <taxon>Aspergillus</taxon>
        <taxon>Aspergillus subgen. Fumigati</taxon>
    </lineage>
</organism>
<dbReference type="RefSeq" id="XP_026611699.1">
    <property type="nucleotide sequence ID" value="XM_026756371.1"/>
</dbReference>
<dbReference type="AlphaFoldDB" id="A0A397GI63"/>
<dbReference type="EMBL" id="NKHU02000214">
    <property type="protein sequence ID" value="RHZ47720.1"/>
    <property type="molecule type" value="Genomic_DNA"/>
</dbReference>